<sequence>MLHWLRREIKEAKREEAKIAATGKETEGSSLRSSRFKSIIITTNRNRMAIAPTTPRIGLSAVITKIADTRARNGNNSSRNNLKEARALPPPPRNFSQLKKDKERNLGVVGILTLNSDPFYSDKSRLLPLEAKEVVYFPVTKDGTSREPTSIRSKWTLQDRMPRVKSNHEVVASATSGRYSRERLLKREASSCLFKEWKKAQTRVSSWFSPLCFPFRRDAKEGSLEDRDLLLAYFTPYTYFTLPYHYLQVTLTYNESPDKLVLTNPEPQLTRSGSLYSGTCEGNKMGDPGAW</sequence>
<evidence type="ECO:0000313" key="1">
    <source>
        <dbReference type="EMBL" id="CAG8491399.1"/>
    </source>
</evidence>
<comment type="caution">
    <text evidence="1">The sequence shown here is derived from an EMBL/GenBank/DDBJ whole genome shotgun (WGS) entry which is preliminary data.</text>
</comment>
<reference evidence="1" key="1">
    <citation type="submission" date="2021-06" db="EMBL/GenBank/DDBJ databases">
        <authorList>
            <person name="Kallberg Y."/>
            <person name="Tangrot J."/>
            <person name="Rosling A."/>
        </authorList>
    </citation>
    <scope>NUCLEOTIDE SEQUENCE</scope>
    <source>
        <strain evidence="1">IL203A</strain>
    </source>
</reference>
<dbReference type="Proteomes" id="UP000789702">
    <property type="component" value="Unassembled WGS sequence"/>
</dbReference>
<accession>A0ACA9KU22</accession>
<protein>
    <submittedName>
        <fullName evidence="1">9654_t:CDS:1</fullName>
    </submittedName>
</protein>
<gene>
    <name evidence="1" type="ORF">DHETER_LOCUS2571</name>
</gene>
<name>A0ACA9KU22_9GLOM</name>
<evidence type="ECO:0000313" key="2">
    <source>
        <dbReference type="Proteomes" id="UP000789702"/>
    </source>
</evidence>
<proteinExistence type="predicted"/>
<keyword evidence="2" id="KW-1185">Reference proteome</keyword>
<organism evidence="1 2">
    <name type="scientific">Dentiscutata heterogama</name>
    <dbReference type="NCBI Taxonomy" id="1316150"/>
    <lineage>
        <taxon>Eukaryota</taxon>
        <taxon>Fungi</taxon>
        <taxon>Fungi incertae sedis</taxon>
        <taxon>Mucoromycota</taxon>
        <taxon>Glomeromycotina</taxon>
        <taxon>Glomeromycetes</taxon>
        <taxon>Diversisporales</taxon>
        <taxon>Gigasporaceae</taxon>
        <taxon>Dentiscutata</taxon>
    </lineage>
</organism>
<dbReference type="EMBL" id="CAJVPU010001909">
    <property type="protein sequence ID" value="CAG8491399.1"/>
    <property type="molecule type" value="Genomic_DNA"/>
</dbReference>